<dbReference type="PRINTS" id="PR01043">
    <property type="entry name" value="TRNASYNTHGLY"/>
</dbReference>
<protein>
    <recommendedName>
        <fullName evidence="1">Aminoacyl-transfer RNA synthetases class-II family profile domain-containing protein</fullName>
    </recommendedName>
</protein>
<name>A0AAU7QQV3_9FLAO</name>
<organism evidence="2">
    <name type="scientific">Candidatus Shikimatogenerans sp. Tser</name>
    <dbReference type="NCBI Taxonomy" id="3158568"/>
    <lineage>
        <taxon>Bacteria</taxon>
        <taxon>Pseudomonadati</taxon>
        <taxon>Bacteroidota</taxon>
        <taxon>Flavobacteriia</taxon>
        <taxon>Flavobacteriales</taxon>
        <taxon>Candidatus Shikimatogenerans</taxon>
    </lineage>
</organism>
<reference evidence="2" key="1">
    <citation type="submission" date="2024-06" db="EMBL/GenBank/DDBJ databases">
        <title>Diversity, functionality, and evolutionary history of bacterial symbionts in false click beetles (Coleoptera, Throscidae).</title>
        <authorList>
            <person name="Wierz J.C."/>
            <person name="Malm H."/>
            <person name="Kaltenpoth M."/>
            <person name="Engl T."/>
        </authorList>
    </citation>
    <scope>NUCLEOTIDE SEQUENCE</scope>
    <source>
        <strain evidence="2">Tser</strain>
    </source>
</reference>
<dbReference type="EMBL" id="CP157893">
    <property type="protein sequence ID" value="XBT18182.1"/>
    <property type="molecule type" value="Genomic_DNA"/>
</dbReference>
<dbReference type="SUPFAM" id="SSF55681">
    <property type="entry name" value="Class II aaRS and biotin synthetases"/>
    <property type="match status" value="1"/>
</dbReference>
<sequence length="175" mass="21874">MLKLNENLYPIDTSIFTHKKVLYNSKHYKNFNYYIIINIYNKKKYQISFFIKKYIDKNHFKSFYKLYKKDFFLKFKKKFNKLGYNKKFCIKKISYMFKVNKNIFLRPEISQGVYINYINLLKIYKYTIPFGIIQIGKSFRNEFLDNKFIFRMNEFEQMEMQYFNLLINEKKNYKE</sequence>
<dbReference type="InterPro" id="IPR027031">
    <property type="entry name" value="Gly-tRNA_synthase/POLG2"/>
</dbReference>
<dbReference type="InterPro" id="IPR006195">
    <property type="entry name" value="aa-tRNA-synth_II"/>
</dbReference>
<proteinExistence type="predicted"/>
<dbReference type="PANTHER" id="PTHR10745">
    <property type="entry name" value="GLYCYL-TRNA SYNTHETASE/DNA POLYMERASE SUBUNIT GAMMA-2"/>
    <property type="match status" value="1"/>
</dbReference>
<gene>
    <name evidence="2" type="ORF">ABNO52_01095</name>
</gene>
<feature type="domain" description="Aminoacyl-transfer RNA synthetases class-II family profile" evidence="1">
    <location>
        <begin position="1"/>
        <end position="175"/>
    </location>
</feature>
<dbReference type="PANTHER" id="PTHR10745:SF8">
    <property type="entry name" value="DNA POLYMERASE SUBUNIT GAMMA-2, MITOCHONDRIAL"/>
    <property type="match status" value="1"/>
</dbReference>
<dbReference type="GO" id="GO:0005737">
    <property type="term" value="C:cytoplasm"/>
    <property type="evidence" value="ECO:0007669"/>
    <property type="project" value="TreeGrafter"/>
</dbReference>
<evidence type="ECO:0000259" key="1">
    <source>
        <dbReference type="PROSITE" id="PS50862"/>
    </source>
</evidence>
<dbReference type="PROSITE" id="PS50862">
    <property type="entry name" value="AA_TRNA_LIGASE_II"/>
    <property type="match status" value="1"/>
</dbReference>
<dbReference type="Gene3D" id="3.30.930.10">
    <property type="entry name" value="Bira Bifunctional Protein, Domain 2"/>
    <property type="match status" value="1"/>
</dbReference>
<dbReference type="AlphaFoldDB" id="A0AAU7QQV3"/>
<evidence type="ECO:0000313" key="2">
    <source>
        <dbReference type="EMBL" id="XBT18182.1"/>
    </source>
</evidence>
<accession>A0AAU7QQV3</accession>
<dbReference type="InterPro" id="IPR045864">
    <property type="entry name" value="aa-tRNA-synth_II/BPL/LPL"/>
</dbReference>